<keyword evidence="2" id="KW-1185">Reference proteome</keyword>
<sequence>MGPIPIPSLCLIASTTPKIQNPGVVQLTPDPYGSYSSGAVPISNGSHSFSYVATTRVGSQKAEWPHTHTITMHNPSATPKKQSHGAVQPTCAPSGSISPGVAHCAVVKAHQTVVQKEDGPHTHIVTLPHTSATPKIQAQGVLQPTPAPYGSSSPGTVLISNGTHSSSYAATTRMGSQQVEGAHNHTITMCNSSATPKKQNQVRTVPSILRIVGCPRAIPVLQQNMQATPLHTNSSTCHLAAAPFHMQGDALATNNANRLAFRSSASAAGVHSVEGSFGDGVPITYSASAVCTREETLNTNGLEPTGPIHPRP</sequence>
<dbReference type="AlphaFoldDB" id="A0A5J5AZS6"/>
<dbReference type="EMBL" id="CM018040">
    <property type="protein sequence ID" value="KAA8535788.1"/>
    <property type="molecule type" value="Genomic_DNA"/>
</dbReference>
<reference evidence="1 2" key="1">
    <citation type="submission" date="2019-09" db="EMBL/GenBank/DDBJ databases">
        <title>A chromosome-level genome assembly of the Chinese tupelo Nyssa sinensis.</title>
        <authorList>
            <person name="Yang X."/>
            <person name="Kang M."/>
            <person name="Yang Y."/>
            <person name="Xiong H."/>
            <person name="Wang M."/>
            <person name="Zhang Z."/>
            <person name="Wang Z."/>
            <person name="Wu H."/>
            <person name="Ma T."/>
            <person name="Liu J."/>
            <person name="Xi Z."/>
        </authorList>
    </citation>
    <scope>NUCLEOTIDE SEQUENCE [LARGE SCALE GENOMIC DNA]</scope>
    <source>
        <strain evidence="1">J267</strain>
        <tissue evidence="1">Leaf</tissue>
    </source>
</reference>
<organism evidence="1 2">
    <name type="scientific">Nyssa sinensis</name>
    <dbReference type="NCBI Taxonomy" id="561372"/>
    <lineage>
        <taxon>Eukaryota</taxon>
        <taxon>Viridiplantae</taxon>
        <taxon>Streptophyta</taxon>
        <taxon>Embryophyta</taxon>
        <taxon>Tracheophyta</taxon>
        <taxon>Spermatophyta</taxon>
        <taxon>Magnoliopsida</taxon>
        <taxon>eudicotyledons</taxon>
        <taxon>Gunneridae</taxon>
        <taxon>Pentapetalae</taxon>
        <taxon>asterids</taxon>
        <taxon>Cornales</taxon>
        <taxon>Nyssaceae</taxon>
        <taxon>Nyssa</taxon>
    </lineage>
</organism>
<gene>
    <name evidence="1" type="ORF">F0562_030778</name>
</gene>
<evidence type="ECO:0000313" key="1">
    <source>
        <dbReference type="EMBL" id="KAA8535788.1"/>
    </source>
</evidence>
<evidence type="ECO:0000313" key="2">
    <source>
        <dbReference type="Proteomes" id="UP000325577"/>
    </source>
</evidence>
<proteinExistence type="predicted"/>
<dbReference type="Proteomes" id="UP000325577">
    <property type="component" value="Linkage Group LG17"/>
</dbReference>
<accession>A0A5J5AZS6</accession>
<protein>
    <submittedName>
        <fullName evidence="1">Uncharacterized protein</fullName>
    </submittedName>
</protein>
<name>A0A5J5AZS6_9ASTE</name>